<gene>
    <name evidence="5" type="ORF">Ocin01_10670</name>
</gene>
<dbReference type="InterPro" id="IPR021896">
    <property type="entry name" value="THAP9-like_HTH"/>
</dbReference>
<evidence type="ECO:0000313" key="6">
    <source>
        <dbReference type="Proteomes" id="UP000094527"/>
    </source>
</evidence>
<evidence type="ECO:0000259" key="3">
    <source>
        <dbReference type="Pfam" id="PF21787"/>
    </source>
</evidence>
<protein>
    <submittedName>
        <fullName evidence="5">DNA transposase THAP9</fullName>
    </submittedName>
</protein>
<comment type="caution">
    <text evidence="5">The sequence shown here is derived from an EMBL/GenBank/DDBJ whole genome shotgun (WGS) entry which is preliminary data.</text>
</comment>
<feature type="domain" description="Transposable element P transposase-like RNase H" evidence="3">
    <location>
        <begin position="219"/>
        <end position="351"/>
    </location>
</feature>
<evidence type="ECO:0000259" key="4">
    <source>
        <dbReference type="Pfam" id="PF21788"/>
    </source>
</evidence>
<dbReference type="AlphaFoldDB" id="A0A1D2MSY4"/>
<feature type="region of interest" description="Disordered" evidence="1">
    <location>
        <begin position="114"/>
        <end position="145"/>
    </location>
</feature>
<keyword evidence="6" id="KW-1185">Reference proteome</keyword>
<dbReference type="OrthoDB" id="7312725at2759"/>
<dbReference type="Pfam" id="PF12017">
    <property type="entry name" value="Tnp_P_element"/>
    <property type="match status" value="1"/>
</dbReference>
<dbReference type="OMA" id="SANCKFF"/>
<feature type="compositionally biased region" description="Basic residues" evidence="1">
    <location>
        <begin position="122"/>
        <end position="134"/>
    </location>
</feature>
<evidence type="ECO:0000313" key="5">
    <source>
        <dbReference type="EMBL" id="ODM96008.1"/>
    </source>
</evidence>
<reference evidence="5 6" key="1">
    <citation type="journal article" date="2016" name="Genome Biol. Evol.">
        <title>Gene Family Evolution Reflects Adaptation to Soil Environmental Stressors in the Genome of the Collembolan Orchesella cincta.</title>
        <authorList>
            <person name="Faddeeva-Vakhrusheva A."/>
            <person name="Derks M.F."/>
            <person name="Anvar S.Y."/>
            <person name="Agamennone V."/>
            <person name="Suring W."/>
            <person name="Smit S."/>
            <person name="van Straalen N.M."/>
            <person name="Roelofs D."/>
        </authorList>
    </citation>
    <scope>NUCLEOTIDE SEQUENCE [LARGE SCALE GENOMIC DNA]</scope>
    <source>
        <tissue evidence="5">Mixed pool</tissue>
    </source>
</reference>
<feature type="non-terminal residue" evidence="5">
    <location>
        <position position="746"/>
    </location>
</feature>
<feature type="domain" description="THAP9-like helix-turn-helix" evidence="2">
    <location>
        <begin position="153"/>
        <end position="212"/>
    </location>
</feature>
<evidence type="ECO:0000256" key="1">
    <source>
        <dbReference type="SAM" id="MobiDB-lite"/>
    </source>
</evidence>
<sequence>MVLCSDHFSPDVIIESWGRRRVIKNGYPTLVAGENIVKNLKVSQETVIEESGSCEITCEDDTCHCGAAARVTEQNLIIQNLTKELAETKSYADELSTLLETARSQLDEKRNTVRALNQKEKRRERKHKEGKQKRKLEEETATMTKKTKLDEEDRQKALLNELLTRTGANTKSPFSYMLREFSFELHYYSPRAYNYVRSYLSCLPHPQTLSSWTNAIKSKPGFLPSSIEFLKIKNAESVNTLYYALSCDEVYMRKQIIHDGDGFIGFTDYGDIVENEEPDKESKTALFLMATAINARHRVPVGYVLTNGLTSDVLANILKKTLEVLHSTNSKVLSITFDGLGVNMRAVTKLGANLEVESDCFQPYFLHPSTQDKVHVILDPSHMIKLLRNLWNHYKVLIDMDGNEIKWQYISELQKLQSKCGLRAANKLSSRHVMFHKQKMKTNLCVQTLSNSNSVSLGVCRELRMPGFGGSEATEKFLAMSDRLFDSLNSKTTGSGYKSPIHGGNLNTYKNFFTQAKQYFSSLKVYIDGKPKLLLHTGRKTALVGLITTITSIENIMEEIISNENEYLKYQAVEEEFDNEEDEVDMYIPSNEEASFINNIVAYIAGYVVRKICTNSSCPRCICKLMADENDVPKIADDCVLILKKDNGGLILPSHVVISVCKLTEHRVREVKANGLRKMKKKNLVDYVLSQSRERNLIHDFQCNSDEIGTAHACSLVRQIASIYLTARMHHLAKETTFQLCPTTVR</sequence>
<evidence type="ECO:0000259" key="2">
    <source>
        <dbReference type="Pfam" id="PF12017"/>
    </source>
</evidence>
<dbReference type="InterPro" id="IPR048365">
    <property type="entry name" value="TNP-like_RNaseH_N"/>
</dbReference>
<dbReference type="PANTHER" id="PTHR47577">
    <property type="entry name" value="THAP DOMAIN-CONTAINING PROTEIN 6"/>
    <property type="match status" value="1"/>
</dbReference>
<dbReference type="Proteomes" id="UP000094527">
    <property type="component" value="Unassembled WGS sequence"/>
</dbReference>
<dbReference type="PANTHER" id="PTHR47577:SF2">
    <property type="entry name" value="THAP DOMAIN CONTAINING 9"/>
    <property type="match status" value="1"/>
</dbReference>
<name>A0A1D2MSY4_ORCCI</name>
<proteinExistence type="predicted"/>
<dbReference type="EMBL" id="LJIJ01000595">
    <property type="protein sequence ID" value="ODM96008.1"/>
    <property type="molecule type" value="Genomic_DNA"/>
</dbReference>
<dbReference type="InterPro" id="IPR048366">
    <property type="entry name" value="TNP-like_GBD"/>
</dbReference>
<dbReference type="Pfam" id="PF21788">
    <property type="entry name" value="TNP-like_GBD"/>
    <property type="match status" value="1"/>
</dbReference>
<dbReference type="Pfam" id="PF21787">
    <property type="entry name" value="TNP-like_RNaseH_N"/>
    <property type="match status" value="1"/>
</dbReference>
<dbReference type="STRING" id="48709.A0A1D2MSY4"/>
<accession>A0A1D2MSY4</accession>
<feature type="domain" description="Transposable element P transposase-like GTP-binding insertion" evidence="4">
    <location>
        <begin position="381"/>
        <end position="500"/>
    </location>
</feature>
<organism evidence="5 6">
    <name type="scientific">Orchesella cincta</name>
    <name type="common">Springtail</name>
    <name type="synonym">Podura cincta</name>
    <dbReference type="NCBI Taxonomy" id="48709"/>
    <lineage>
        <taxon>Eukaryota</taxon>
        <taxon>Metazoa</taxon>
        <taxon>Ecdysozoa</taxon>
        <taxon>Arthropoda</taxon>
        <taxon>Hexapoda</taxon>
        <taxon>Collembola</taxon>
        <taxon>Entomobryomorpha</taxon>
        <taxon>Entomobryoidea</taxon>
        <taxon>Orchesellidae</taxon>
        <taxon>Orchesellinae</taxon>
        <taxon>Orchesella</taxon>
    </lineage>
</organism>